<dbReference type="HOGENOM" id="CLU_648305_0_0_2"/>
<dbReference type="OrthoDB" id="205807at2157"/>
<sequence length="423" mass="46309">MRPSRRTVLKVAGGVGLGGAGVAYWQRRWLRRRDDLDAIETTLDVTVPTVPNPVTVTDAHLDAAYSWAREHVETTEREFPESEVGSNRLEHATEDLTGQAPDEVDDGAARHEALTQYTLAVSSSAMARGYPVETEDQPPSDELEAAHETLSDDLDAVDPRYAGESLTGTVVQAGHADSRWATAASNHSRAADYLADDRFSHDVTWETVEIGRFELDNAEWFREGLATDDAVDRTAALEDCDERLAEHIESATDGVQWEYEPNVYARAYDRWRGVQMDHLGQPDHARDVGRVALVVLIQAERATVAETLAEFDDVPGWGGSRDVDTELLDDAAELVAEKRAASDRLAATADAVGSDPLGAHLLRQAIQNVEQADSSLDRLRENVRSDDSEQWQAELDRAALQYRGAAADADAIPTIVSLVADEG</sequence>
<dbReference type="RefSeq" id="WP_015299622.1">
    <property type="nucleotide sequence ID" value="NC_019964.1"/>
</dbReference>
<dbReference type="STRING" id="797302.Halru_0280"/>
<protein>
    <submittedName>
        <fullName evidence="2">Uncharacterized protein</fullName>
    </submittedName>
</protein>
<evidence type="ECO:0000313" key="3">
    <source>
        <dbReference type="Proteomes" id="UP000010846"/>
    </source>
</evidence>
<dbReference type="eggNOG" id="arCOG06949">
    <property type="taxonomic scope" value="Archaea"/>
</dbReference>
<keyword evidence="1" id="KW-0472">Membrane</keyword>
<proteinExistence type="predicted"/>
<reference evidence="2" key="1">
    <citation type="submission" date="2011-09" db="EMBL/GenBank/DDBJ databases">
        <title>Complete sequence of Halovivax ruber XH-70.</title>
        <authorList>
            <consortium name="US DOE Joint Genome Institute"/>
            <person name="Lucas S."/>
            <person name="Han J."/>
            <person name="Lapidus A."/>
            <person name="Cheng J.-F."/>
            <person name="Goodwin L."/>
            <person name="Pitluck S."/>
            <person name="Peters L."/>
            <person name="Mikhailova N."/>
            <person name="Davenport K."/>
            <person name="Detter J.C."/>
            <person name="Han C."/>
            <person name="Tapia R."/>
            <person name="Land M."/>
            <person name="Hauser L."/>
            <person name="Kyrpides N."/>
            <person name="Ivanova N."/>
            <person name="Pagani I."/>
            <person name="Sproer C."/>
            <person name="Anderson I."/>
            <person name="Woyke T."/>
        </authorList>
    </citation>
    <scope>NUCLEOTIDE SEQUENCE</scope>
    <source>
        <strain evidence="2">XH-70</strain>
    </source>
</reference>
<keyword evidence="3" id="KW-1185">Reference proteome</keyword>
<evidence type="ECO:0000256" key="1">
    <source>
        <dbReference type="SAM" id="Phobius"/>
    </source>
</evidence>
<dbReference type="KEGG" id="hru:Halru_0280"/>
<keyword evidence="1" id="KW-1133">Transmembrane helix</keyword>
<dbReference type="AlphaFoldDB" id="L0I9L5"/>
<name>L0I9L5_HALRX</name>
<dbReference type="EMBL" id="CP003050">
    <property type="protein sequence ID" value="AGB14926.1"/>
    <property type="molecule type" value="Genomic_DNA"/>
</dbReference>
<dbReference type="GeneID" id="14375588"/>
<evidence type="ECO:0000313" key="2">
    <source>
        <dbReference type="EMBL" id="AGB14926.1"/>
    </source>
</evidence>
<dbReference type="Proteomes" id="UP000010846">
    <property type="component" value="Chromosome"/>
</dbReference>
<accession>L0I9L5</accession>
<feature type="transmembrane region" description="Helical" evidence="1">
    <location>
        <begin position="7"/>
        <end position="25"/>
    </location>
</feature>
<keyword evidence="1" id="KW-0812">Transmembrane</keyword>
<gene>
    <name evidence="2" type="ordered locus">Halru_0280</name>
</gene>
<organism evidence="2 3">
    <name type="scientific">Halovivax ruber (strain DSM 18193 / JCM 13892 / XH-70)</name>
    <dbReference type="NCBI Taxonomy" id="797302"/>
    <lineage>
        <taxon>Archaea</taxon>
        <taxon>Methanobacteriati</taxon>
        <taxon>Methanobacteriota</taxon>
        <taxon>Stenosarchaea group</taxon>
        <taxon>Halobacteria</taxon>
        <taxon>Halobacteriales</taxon>
        <taxon>Natrialbaceae</taxon>
        <taxon>Halovivax</taxon>
    </lineage>
</organism>